<gene>
    <name evidence="2" type="ORF">C5E45_26195</name>
</gene>
<accession>A0A2S6AJF8</accession>
<reference evidence="2 3" key="1">
    <citation type="submission" date="2018-02" db="EMBL/GenBank/DDBJ databases">
        <title>8 Nocardia nova and 1 Nocardia cyriacigeorgica strain used for evolution to TMP-SMX.</title>
        <authorList>
            <person name="Mehta H."/>
            <person name="Weng J."/>
            <person name="Shamoo Y."/>
        </authorList>
    </citation>
    <scope>NUCLEOTIDE SEQUENCE [LARGE SCALE GENOMIC DNA]</scope>
    <source>
        <strain evidence="2 3">MDA3139</strain>
    </source>
</reference>
<sequence>MTVLGGLEPRDMGAASGLLQTTQQIGLSRGVGILTTIYQSARTDREATGATVHEALAHGLSIAVIAAVVFAAAALVISLVVIGEPKQPAA</sequence>
<evidence type="ECO:0000313" key="2">
    <source>
        <dbReference type="EMBL" id="PPJ35351.1"/>
    </source>
</evidence>
<dbReference type="RefSeq" id="WP_104380491.1">
    <property type="nucleotide sequence ID" value="NZ_PSZC01000022.1"/>
</dbReference>
<evidence type="ECO:0008006" key="4">
    <source>
        <dbReference type="Google" id="ProtNLM"/>
    </source>
</evidence>
<evidence type="ECO:0000313" key="3">
    <source>
        <dbReference type="Proteomes" id="UP000239874"/>
    </source>
</evidence>
<dbReference type="SUPFAM" id="SSF103473">
    <property type="entry name" value="MFS general substrate transporter"/>
    <property type="match status" value="1"/>
</dbReference>
<keyword evidence="1" id="KW-0472">Membrane</keyword>
<dbReference type="InterPro" id="IPR036259">
    <property type="entry name" value="MFS_trans_sf"/>
</dbReference>
<keyword evidence="1" id="KW-1133">Transmembrane helix</keyword>
<evidence type="ECO:0000256" key="1">
    <source>
        <dbReference type="SAM" id="Phobius"/>
    </source>
</evidence>
<dbReference type="EMBL" id="PSZC01000022">
    <property type="protein sequence ID" value="PPJ35351.1"/>
    <property type="molecule type" value="Genomic_DNA"/>
</dbReference>
<comment type="caution">
    <text evidence="2">The sequence shown here is derived from an EMBL/GenBank/DDBJ whole genome shotgun (WGS) entry which is preliminary data.</text>
</comment>
<dbReference type="Proteomes" id="UP000239874">
    <property type="component" value="Unassembled WGS sequence"/>
</dbReference>
<protein>
    <recommendedName>
        <fullName evidence="4">Major facilitator superfamily (MFS) profile domain-containing protein</fullName>
    </recommendedName>
</protein>
<organism evidence="2 3">
    <name type="scientific">Nocardia nova</name>
    <dbReference type="NCBI Taxonomy" id="37330"/>
    <lineage>
        <taxon>Bacteria</taxon>
        <taxon>Bacillati</taxon>
        <taxon>Actinomycetota</taxon>
        <taxon>Actinomycetes</taxon>
        <taxon>Mycobacteriales</taxon>
        <taxon>Nocardiaceae</taxon>
        <taxon>Nocardia</taxon>
    </lineage>
</organism>
<keyword evidence="1" id="KW-0812">Transmembrane</keyword>
<dbReference type="AlphaFoldDB" id="A0A2S6AJF8"/>
<proteinExistence type="predicted"/>
<feature type="transmembrane region" description="Helical" evidence="1">
    <location>
        <begin position="60"/>
        <end position="82"/>
    </location>
</feature>
<name>A0A2S6AJF8_9NOCA</name>